<evidence type="ECO:0000313" key="4">
    <source>
        <dbReference type="Proteomes" id="UP001154420"/>
    </source>
</evidence>
<feature type="domain" description="Resolvase/invertase-type recombinase catalytic" evidence="1">
    <location>
        <begin position="18"/>
        <end position="172"/>
    </location>
</feature>
<dbReference type="GO" id="GO:0000150">
    <property type="term" value="F:DNA strand exchange activity"/>
    <property type="evidence" value="ECO:0007669"/>
    <property type="project" value="InterPro"/>
</dbReference>
<feature type="domain" description="Recombinase" evidence="2">
    <location>
        <begin position="180"/>
        <end position="323"/>
    </location>
</feature>
<organism evidence="3 4">
    <name type="scientific">Parablautia muri</name>
    <dbReference type="NCBI Taxonomy" id="2320879"/>
    <lineage>
        <taxon>Bacteria</taxon>
        <taxon>Bacillati</taxon>
        <taxon>Bacillota</taxon>
        <taxon>Clostridia</taxon>
        <taxon>Lachnospirales</taxon>
        <taxon>Lachnospiraceae</taxon>
        <taxon>Parablautia</taxon>
    </lineage>
</organism>
<dbReference type="PROSITE" id="PS51737">
    <property type="entry name" value="RECOMBINASE_DNA_BIND"/>
    <property type="match status" value="1"/>
</dbReference>
<evidence type="ECO:0000259" key="2">
    <source>
        <dbReference type="PROSITE" id="PS51737"/>
    </source>
</evidence>
<dbReference type="Pfam" id="PF07508">
    <property type="entry name" value="Recombinase"/>
    <property type="match status" value="1"/>
</dbReference>
<dbReference type="Gene3D" id="3.90.1750.20">
    <property type="entry name" value="Putative Large Serine Recombinase, Chain B, Domain 2"/>
    <property type="match status" value="1"/>
</dbReference>
<name>A0A9X5BIR8_9FIRM</name>
<dbReference type="InterPro" id="IPR050639">
    <property type="entry name" value="SSR_resolvase"/>
</dbReference>
<dbReference type="Pfam" id="PF13408">
    <property type="entry name" value="Zn_ribbon_recom"/>
    <property type="match status" value="1"/>
</dbReference>
<protein>
    <submittedName>
        <fullName evidence="3">Resolvase</fullName>
    </submittedName>
</protein>
<dbReference type="OrthoDB" id="9804620at2"/>
<sequence>MGNVTGKTQRKEADLRLNTALYIRISREDGDKAESLSVANQRLLLTEFVNKQNDLCLYDVYIDDGYTGTSFTRPNFQRMLQDIEDKKVECVVVKDLSRLGRNMPKVSEYVNEYFPSKKVRFVAVNDGIDKQYYDIDTGENMMIDVKNMFNGFYPRDISKKVRSTFRTKQSNGQFIGAFAGFGYKKSKSDHNKLEIDEYAAEIVKRIFSMYLAGLGQNAIVRRLNDEGIPCPAEYKKRCGLNYHNGNQLDTTSYWTYSTVHRILQNELYIGNMVQNKSFRQICKKSAVSLPREKWIVVENTHQPIIDKNTWEQVQNLLKGNARQTGLNGKIHMFAGFLKCGDCGRAMVKISRKKDNCFNCGSYNRYGKKFCTIHKITERGLEEIILKDLNFIIKSIKNIRLLIEEEQKKQRKDMPHLIGGVSECQSEIDRFTKKKERAYEDYSDGIISREDYLKYKEKYENQILALKLKIDFMSQAREGRWVKQSAWIERLLRYEQLNCLDREIVVEMISMIYVYEGNVVRIIYNFSDEPDRWLSRS</sequence>
<dbReference type="InterPro" id="IPR036162">
    <property type="entry name" value="Resolvase-like_N_sf"/>
</dbReference>
<reference evidence="3" key="1">
    <citation type="submission" date="2018-09" db="EMBL/GenBank/DDBJ databases">
        <title>Murine metabolic-syndrome-specific gut microbial biobank.</title>
        <authorList>
            <person name="Liu C."/>
        </authorList>
    </citation>
    <scope>NUCLEOTIDE SEQUENCE</scope>
    <source>
        <strain evidence="3">D42-62</strain>
    </source>
</reference>
<dbReference type="PANTHER" id="PTHR30461:SF23">
    <property type="entry name" value="DNA RECOMBINASE-RELATED"/>
    <property type="match status" value="1"/>
</dbReference>
<proteinExistence type="predicted"/>
<dbReference type="PROSITE" id="PS51736">
    <property type="entry name" value="RECOMBINASES_3"/>
    <property type="match status" value="1"/>
</dbReference>
<evidence type="ECO:0000259" key="1">
    <source>
        <dbReference type="PROSITE" id="PS51736"/>
    </source>
</evidence>
<dbReference type="SMART" id="SM00857">
    <property type="entry name" value="Resolvase"/>
    <property type="match status" value="1"/>
</dbReference>
<dbReference type="InterPro" id="IPR006119">
    <property type="entry name" value="Resolv_N"/>
</dbReference>
<dbReference type="AlphaFoldDB" id="A0A9X5BIR8"/>
<accession>A0A9X5BIR8</accession>
<evidence type="ECO:0000313" key="3">
    <source>
        <dbReference type="EMBL" id="NBJ93622.1"/>
    </source>
</evidence>
<dbReference type="InterPro" id="IPR038109">
    <property type="entry name" value="DNA_bind_recomb_sf"/>
</dbReference>
<dbReference type="Gene3D" id="3.40.50.1390">
    <property type="entry name" value="Resolvase, N-terminal catalytic domain"/>
    <property type="match status" value="1"/>
</dbReference>
<gene>
    <name evidence="3" type="ORF">D5281_13730</name>
</gene>
<dbReference type="InterPro" id="IPR025827">
    <property type="entry name" value="Zn_ribbon_recom_dom"/>
</dbReference>
<dbReference type="InterPro" id="IPR011109">
    <property type="entry name" value="DNA_bind_recombinase_dom"/>
</dbReference>
<dbReference type="EMBL" id="QZDT01000022">
    <property type="protein sequence ID" value="NBJ93622.1"/>
    <property type="molecule type" value="Genomic_DNA"/>
</dbReference>
<comment type="caution">
    <text evidence="3">The sequence shown here is derived from an EMBL/GenBank/DDBJ whole genome shotgun (WGS) entry which is preliminary data.</text>
</comment>
<dbReference type="Proteomes" id="UP001154420">
    <property type="component" value="Unassembled WGS sequence"/>
</dbReference>
<dbReference type="PANTHER" id="PTHR30461">
    <property type="entry name" value="DNA-INVERTASE FROM LAMBDOID PROPHAGE"/>
    <property type="match status" value="1"/>
</dbReference>
<dbReference type="Pfam" id="PF00239">
    <property type="entry name" value="Resolvase"/>
    <property type="match status" value="1"/>
</dbReference>
<dbReference type="SUPFAM" id="SSF53041">
    <property type="entry name" value="Resolvase-like"/>
    <property type="match status" value="1"/>
</dbReference>
<dbReference type="GO" id="GO:0003677">
    <property type="term" value="F:DNA binding"/>
    <property type="evidence" value="ECO:0007669"/>
    <property type="project" value="InterPro"/>
</dbReference>
<keyword evidence="4" id="KW-1185">Reference proteome</keyword>